<keyword evidence="2" id="KW-1133">Transmembrane helix</keyword>
<keyword evidence="4" id="KW-1185">Reference proteome</keyword>
<evidence type="ECO:0000256" key="1">
    <source>
        <dbReference type="SAM" id="MobiDB-lite"/>
    </source>
</evidence>
<feature type="transmembrane region" description="Helical" evidence="2">
    <location>
        <begin position="41"/>
        <end position="59"/>
    </location>
</feature>
<feature type="region of interest" description="Disordered" evidence="1">
    <location>
        <begin position="1"/>
        <end position="37"/>
    </location>
</feature>
<keyword evidence="2" id="KW-0812">Transmembrane</keyword>
<proteinExistence type="predicted"/>
<accession>A0AAD9HPV1</accession>
<evidence type="ECO:0000313" key="4">
    <source>
        <dbReference type="Proteomes" id="UP001232148"/>
    </source>
</evidence>
<sequence length="183" mass="21827">MDPQDGENPEPPITRQLVSSEPLVQEARWPPPGREASPPSWPAFLLRVLVFVLCPWRWLSARRHARRLDKWRTRMQEQWDFDIRCKSGGSRPLPESEEEFLQRVYLLVKAEFAGMTTRVPTWKMYSGLKRRRWSGRTLEDRAARRLVAYMYWALVWKCLWFDFLDTVREYIGSKLLLSRFGPE</sequence>
<dbReference type="EMBL" id="MU842834">
    <property type="protein sequence ID" value="KAK2032046.1"/>
    <property type="molecule type" value="Genomic_DNA"/>
</dbReference>
<comment type="caution">
    <text evidence="3">The sequence shown here is derived from an EMBL/GenBank/DDBJ whole genome shotgun (WGS) entry which is preliminary data.</text>
</comment>
<organism evidence="3 4">
    <name type="scientific">Colletotrichum zoysiae</name>
    <dbReference type="NCBI Taxonomy" id="1216348"/>
    <lineage>
        <taxon>Eukaryota</taxon>
        <taxon>Fungi</taxon>
        <taxon>Dikarya</taxon>
        <taxon>Ascomycota</taxon>
        <taxon>Pezizomycotina</taxon>
        <taxon>Sordariomycetes</taxon>
        <taxon>Hypocreomycetidae</taxon>
        <taxon>Glomerellales</taxon>
        <taxon>Glomerellaceae</taxon>
        <taxon>Colletotrichum</taxon>
        <taxon>Colletotrichum graminicola species complex</taxon>
    </lineage>
</organism>
<dbReference type="Proteomes" id="UP001232148">
    <property type="component" value="Unassembled WGS sequence"/>
</dbReference>
<name>A0AAD9HPV1_9PEZI</name>
<reference evidence="3" key="1">
    <citation type="submission" date="2021-06" db="EMBL/GenBank/DDBJ databases">
        <title>Comparative genomics, transcriptomics and evolutionary studies reveal genomic signatures of adaptation to plant cell wall in hemibiotrophic fungi.</title>
        <authorList>
            <consortium name="DOE Joint Genome Institute"/>
            <person name="Baroncelli R."/>
            <person name="Diaz J.F."/>
            <person name="Benocci T."/>
            <person name="Peng M."/>
            <person name="Battaglia E."/>
            <person name="Haridas S."/>
            <person name="Andreopoulos W."/>
            <person name="Labutti K."/>
            <person name="Pangilinan J."/>
            <person name="Floch G.L."/>
            <person name="Makela M.R."/>
            <person name="Henrissat B."/>
            <person name="Grigoriev I.V."/>
            <person name="Crouch J.A."/>
            <person name="De Vries R.P."/>
            <person name="Sukno S.A."/>
            <person name="Thon M.R."/>
        </authorList>
    </citation>
    <scope>NUCLEOTIDE SEQUENCE</scope>
    <source>
        <strain evidence="3">MAFF235873</strain>
    </source>
</reference>
<evidence type="ECO:0000313" key="3">
    <source>
        <dbReference type="EMBL" id="KAK2032046.1"/>
    </source>
</evidence>
<gene>
    <name evidence="3" type="ORF">LX32DRAFT_680658</name>
</gene>
<evidence type="ECO:0000256" key="2">
    <source>
        <dbReference type="SAM" id="Phobius"/>
    </source>
</evidence>
<dbReference type="AlphaFoldDB" id="A0AAD9HPV1"/>
<keyword evidence="2" id="KW-0472">Membrane</keyword>
<protein>
    <submittedName>
        <fullName evidence="3">Uncharacterized protein</fullName>
    </submittedName>
</protein>